<feature type="domain" description="SAF" evidence="5">
    <location>
        <begin position="193"/>
        <end position="254"/>
    </location>
</feature>
<keyword evidence="6" id="KW-0282">Flagellum</keyword>
<comment type="subcellular location">
    <subcellularLocation>
        <location evidence="1">Periplasm</location>
    </subcellularLocation>
</comment>
<reference evidence="6 7" key="1">
    <citation type="submission" date="2019-03" db="EMBL/GenBank/DDBJ databases">
        <title>Ramlibacter sp. 18x22-1, whole genome shotgun sequence.</title>
        <authorList>
            <person name="Zhang X."/>
            <person name="Feng G."/>
            <person name="Zhu H."/>
        </authorList>
    </citation>
    <scope>NUCLEOTIDE SEQUENCE [LARGE SCALE GENOMIC DNA]</scope>
    <source>
        <strain evidence="6 7">18x22-1</strain>
    </source>
</reference>
<name>A0A4Z0BFD1_9BURK</name>
<dbReference type="SMART" id="SM00858">
    <property type="entry name" value="SAF"/>
    <property type="match status" value="1"/>
</dbReference>
<evidence type="ECO:0000256" key="4">
    <source>
        <dbReference type="SAM" id="SignalP"/>
    </source>
</evidence>
<dbReference type="InterPro" id="IPR039246">
    <property type="entry name" value="Flagellar_FlgA"/>
</dbReference>
<dbReference type="OrthoDB" id="9131626at2"/>
<dbReference type="InterPro" id="IPR017585">
    <property type="entry name" value="SAF_FlgA"/>
</dbReference>
<sequence length="317" mass="33272">MKAIAALSAGLACAGTALAAQASVELLPQSRVASGSVTLGQVARVRGDDLSQVRALVKLPIGHAPAAGQGMTLEREALAAWAGQRLHDRGTVTWEGPAQGLVLADSRTVEGEAIAGAASQALREWLSARSERSEVQLAWPPQDVQVPEGAPRLQARSLARSPLRSRMVVWVDVWSGNRFVRTVPVSFAVQAWREIPVAARPVEAGAPLDAANVEKRGIDIAALDGAPLARQAGDPVRATHALHAGEPLRARDAAPVPLVQRGQWASLRSGTGAVMTEARVEVLQDGRAGENVRVRQPGAMAQVTARVVGPGQLEIAR</sequence>
<dbReference type="PANTHER" id="PTHR36307">
    <property type="entry name" value="FLAGELLA BASAL BODY P-RING FORMATION PROTEIN FLGA"/>
    <property type="match status" value="1"/>
</dbReference>
<keyword evidence="6" id="KW-0966">Cell projection</keyword>
<evidence type="ECO:0000313" key="6">
    <source>
        <dbReference type="EMBL" id="TFY97089.1"/>
    </source>
</evidence>
<dbReference type="PANTHER" id="PTHR36307:SF1">
    <property type="entry name" value="FLAGELLA BASAL BODY P-RING FORMATION PROTEIN FLGA"/>
    <property type="match status" value="1"/>
</dbReference>
<organism evidence="6 7">
    <name type="scientific">Ramlibacter humi</name>
    <dbReference type="NCBI Taxonomy" id="2530451"/>
    <lineage>
        <taxon>Bacteria</taxon>
        <taxon>Pseudomonadati</taxon>
        <taxon>Pseudomonadota</taxon>
        <taxon>Betaproteobacteria</taxon>
        <taxon>Burkholderiales</taxon>
        <taxon>Comamonadaceae</taxon>
        <taxon>Ramlibacter</taxon>
    </lineage>
</organism>
<dbReference type="InterPro" id="IPR013974">
    <property type="entry name" value="SAF"/>
</dbReference>
<dbReference type="Gene3D" id="2.30.30.760">
    <property type="match status" value="1"/>
</dbReference>
<dbReference type="AlphaFoldDB" id="A0A4Z0BFD1"/>
<evidence type="ECO:0000256" key="3">
    <source>
        <dbReference type="ARBA" id="ARBA00022764"/>
    </source>
</evidence>
<evidence type="ECO:0000259" key="5">
    <source>
        <dbReference type="SMART" id="SM00858"/>
    </source>
</evidence>
<dbReference type="GO" id="GO:0044780">
    <property type="term" value="P:bacterial-type flagellum assembly"/>
    <property type="evidence" value="ECO:0007669"/>
    <property type="project" value="InterPro"/>
</dbReference>
<dbReference type="Proteomes" id="UP000297839">
    <property type="component" value="Unassembled WGS sequence"/>
</dbReference>
<keyword evidence="2 4" id="KW-0732">Signal</keyword>
<evidence type="ECO:0000256" key="1">
    <source>
        <dbReference type="ARBA" id="ARBA00004418"/>
    </source>
</evidence>
<protein>
    <submittedName>
        <fullName evidence="6">Flagellar basal body P-ring formation protein FlgA</fullName>
    </submittedName>
</protein>
<dbReference type="RefSeq" id="WP_135251504.1">
    <property type="nucleotide sequence ID" value="NZ_SMLK01000009.1"/>
</dbReference>
<feature type="signal peptide" evidence="4">
    <location>
        <begin position="1"/>
        <end position="19"/>
    </location>
</feature>
<dbReference type="NCBIfam" id="TIGR03170">
    <property type="entry name" value="flgA_cterm"/>
    <property type="match status" value="1"/>
</dbReference>
<gene>
    <name evidence="6" type="primary">flgA</name>
    <name evidence="6" type="ORF">EZ216_19715</name>
</gene>
<keyword evidence="3" id="KW-0574">Periplasm</keyword>
<dbReference type="EMBL" id="SMLK01000009">
    <property type="protein sequence ID" value="TFY97089.1"/>
    <property type="molecule type" value="Genomic_DNA"/>
</dbReference>
<keyword evidence="7" id="KW-1185">Reference proteome</keyword>
<dbReference type="Pfam" id="PF13144">
    <property type="entry name" value="ChapFlgA"/>
    <property type="match status" value="1"/>
</dbReference>
<feature type="chain" id="PRO_5021230136" evidence="4">
    <location>
        <begin position="20"/>
        <end position="317"/>
    </location>
</feature>
<dbReference type="GO" id="GO:0042597">
    <property type="term" value="C:periplasmic space"/>
    <property type="evidence" value="ECO:0007669"/>
    <property type="project" value="UniProtKB-SubCell"/>
</dbReference>
<comment type="caution">
    <text evidence="6">The sequence shown here is derived from an EMBL/GenBank/DDBJ whole genome shotgun (WGS) entry which is preliminary data.</text>
</comment>
<evidence type="ECO:0000313" key="7">
    <source>
        <dbReference type="Proteomes" id="UP000297839"/>
    </source>
</evidence>
<accession>A0A4Z0BFD1</accession>
<keyword evidence="6" id="KW-0969">Cilium</keyword>
<evidence type="ECO:0000256" key="2">
    <source>
        <dbReference type="ARBA" id="ARBA00022729"/>
    </source>
</evidence>
<proteinExistence type="predicted"/>